<sequence length="167" mass="19527">MSFPCDHYLTPYDVSYFRAVSVQAPAPIVFRWLCQLRVAPYSYDWIDNRGRRSPRVLIPGLEQLQVGQRVCSIFDLVNFEPDRHLTLLLKDKRAQMFFGEVTISYVIFPQDDVRCRLVAKVLVRYPPGFIGTMMRPMLSWGDFVMMRKQLLTFKYLVEQQMGCVTSS</sequence>
<protein>
    <recommendedName>
        <fullName evidence="3">Polyketide cyclase</fullName>
    </recommendedName>
</protein>
<proteinExistence type="predicted"/>
<comment type="caution">
    <text evidence="1">The sequence shown here is derived from an EMBL/GenBank/DDBJ whole genome shotgun (WGS) entry which is preliminary data.</text>
</comment>
<evidence type="ECO:0008006" key="3">
    <source>
        <dbReference type="Google" id="ProtNLM"/>
    </source>
</evidence>
<evidence type="ECO:0000313" key="1">
    <source>
        <dbReference type="EMBL" id="GLV54101.1"/>
    </source>
</evidence>
<dbReference type="EMBL" id="BSRI01000001">
    <property type="protein sequence ID" value="GLV54101.1"/>
    <property type="molecule type" value="Genomic_DNA"/>
</dbReference>
<keyword evidence="2" id="KW-1185">Reference proteome</keyword>
<accession>A0ABQ6FIV1</accession>
<name>A0ABQ6FIV1_9CHLR</name>
<dbReference type="Proteomes" id="UP001344906">
    <property type="component" value="Unassembled WGS sequence"/>
</dbReference>
<gene>
    <name evidence="1" type="ORF">KDH_09500</name>
</gene>
<reference evidence="1 2" key="1">
    <citation type="submission" date="2023-02" db="EMBL/GenBank/DDBJ databases">
        <title>Dictyobacter halimunensis sp. nov., a new member of the class Ktedonobacteria from forest soil in a geothermal area.</title>
        <authorList>
            <person name="Rachmania M.K."/>
            <person name="Ningsih F."/>
            <person name="Sakai Y."/>
            <person name="Yabe S."/>
            <person name="Yokota A."/>
            <person name="Sjamsuridzal W."/>
        </authorList>
    </citation>
    <scope>NUCLEOTIDE SEQUENCE [LARGE SCALE GENOMIC DNA]</scope>
    <source>
        <strain evidence="1 2">S3.2.2.5</strain>
    </source>
</reference>
<evidence type="ECO:0000313" key="2">
    <source>
        <dbReference type="Proteomes" id="UP001344906"/>
    </source>
</evidence>
<organism evidence="1 2">
    <name type="scientific">Dictyobacter halimunensis</name>
    <dbReference type="NCBI Taxonomy" id="3026934"/>
    <lineage>
        <taxon>Bacteria</taxon>
        <taxon>Bacillati</taxon>
        <taxon>Chloroflexota</taxon>
        <taxon>Ktedonobacteria</taxon>
        <taxon>Ktedonobacterales</taxon>
        <taxon>Dictyobacteraceae</taxon>
        <taxon>Dictyobacter</taxon>
    </lineage>
</organism>